<protein>
    <recommendedName>
        <fullName evidence="5">VCBS repeat-containing protein</fullName>
    </recommendedName>
</protein>
<dbReference type="RefSeq" id="WP_013164376.1">
    <property type="nucleotide sequence ID" value="NC_014216.1"/>
</dbReference>
<dbReference type="OrthoDB" id="5422153at2"/>
<organism evidence="3 4">
    <name type="scientific">Desulfurivibrio alkaliphilus (strain DSM 19089 / UNIQEM U267 / AHT2)</name>
    <dbReference type="NCBI Taxonomy" id="589865"/>
    <lineage>
        <taxon>Bacteria</taxon>
        <taxon>Pseudomonadati</taxon>
        <taxon>Thermodesulfobacteriota</taxon>
        <taxon>Desulfobulbia</taxon>
        <taxon>Desulfobulbales</taxon>
        <taxon>Desulfobulbaceae</taxon>
        <taxon>Desulfurivibrio</taxon>
    </lineage>
</organism>
<dbReference type="InterPro" id="IPR013517">
    <property type="entry name" value="FG-GAP"/>
</dbReference>
<gene>
    <name evidence="3" type="ordered locus">DaAHT2_2197</name>
</gene>
<dbReference type="AlphaFoldDB" id="D6Z697"/>
<sequence length="563" mass="61545">MKRPLLFFLLLLFALLPLAAATAAGQEQQPPRIGLLPLELIAPQEAGYLQEGVRTMLGSRLAAGGRAVLVDRGRLGRELAALEQPPAAGEEFAALGRQLEADYLVGGVLTAVGGGLSLDITVYQVHREGESHSFFASAASEDEVIPRVDELAREIREAFWAADPSPARVAPIPDSEQPSYITPHPQRQLYETTPARPSSSLIRPTAAERLRGDSKSHDISLDLQAMEAADLTGDGEMEFIMAARNRVEIYRRDRDRFVRLATINTLSRYPIHYLSAADLNNNGRAEIYVSAADHSRPNSLILEWDGEKFIRTHDNLPWYLRAMELPGEGLTLVGQQASGGRFMAAGLYRLHPADDGRLVEEGRLSLPARLNLFDFTYADITGNGSQEIIAITQGERLEVLGPGGARLWRSSLHYGGTTRHLGTLGGPDSGPAPHEIDEAIHYVPSRIVVRDVTQDGRHDVIVSQNHPSISRSVGLLRSYASGEVHALRWDGAGLREIWKTHQIEGYIADIQLSPDLEALDEEGNRLRGAELYVGVASRAGLGIVSSTTSAIHVYPVEYLPIDD</sequence>
<dbReference type="InParanoid" id="D6Z697"/>
<keyword evidence="4" id="KW-1185">Reference proteome</keyword>
<keyword evidence="1 2" id="KW-0732">Signal</keyword>
<evidence type="ECO:0000313" key="4">
    <source>
        <dbReference type="Proteomes" id="UP000001508"/>
    </source>
</evidence>
<dbReference type="Proteomes" id="UP000001508">
    <property type="component" value="Chromosome"/>
</dbReference>
<reference evidence="4" key="1">
    <citation type="submission" date="2010-02" db="EMBL/GenBank/DDBJ databases">
        <title>Complete sequence of Desulfurivibrio alkaliphilus AHT2.</title>
        <authorList>
            <consortium name="US DOE Joint Genome Institute"/>
            <person name="Pitluck S."/>
            <person name="Chertkov O."/>
            <person name="Detter J.C."/>
            <person name="Han C."/>
            <person name="Tapia R."/>
            <person name="Larimer F."/>
            <person name="Land M."/>
            <person name="Hauser L."/>
            <person name="Kyrpides N."/>
            <person name="Mikhailova N."/>
            <person name="Sorokin D.Y."/>
            <person name="Muyzer G."/>
            <person name="Woyke T."/>
        </authorList>
    </citation>
    <scope>NUCLEOTIDE SEQUENCE [LARGE SCALE GENOMIC DNA]</scope>
    <source>
        <strain evidence="4">DSM 19089 / UNIQEM U267 / AHT2</strain>
    </source>
</reference>
<evidence type="ECO:0000313" key="3">
    <source>
        <dbReference type="EMBL" id="ADH86862.1"/>
    </source>
</evidence>
<evidence type="ECO:0000256" key="2">
    <source>
        <dbReference type="SAM" id="SignalP"/>
    </source>
</evidence>
<dbReference type="EMBL" id="CP001940">
    <property type="protein sequence ID" value="ADH86862.1"/>
    <property type="molecule type" value="Genomic_DNA"/>
</dbReference>
<dbReference type="KEGG" id="dak:DaAHT2_2197"/>
<dbReference type="eggNOG" id="COG5616">
    <property type="taxonomic scope" value="Bacteria"/>
</dbReference>
<feature type="chain" id="PRO_5003091351" description="VCBS repeat-containing protein" evidence="2">
    <location>
        <begin position="24"/>
        <end position="563"/>
    </location>
</feature>
<evidence type="ECO:0008006" key="5">
    <source>
        <dbReference type="Google" id="ProtNLM"/>
    </source>
</evidence>
<proteinExistence type="predicted"/>
<name>D6Z697_DESAT</name>
<accession>D6Z697</accession>
<feature type="signal peptide" evidence="2">
    <location>
        <begin position="1"/>
        <end position="23"/>
    </location>
</feature>
<evidence type="ECO:0000256" key="1">
    <source>
        <dbReference type="ARBA" id="ARBA00022729"/>
    </source>
</evidence>
<dbReference type="STRING" id="589865.DaAHT2_2197"/>
<dbReference type="SUPFAM" id="SSF69318">
    <property type="entry name" value="Integrin alpha N-terminal domain"/>
    <property type="match status" value="1"/>
</dbReference>
<dbReference type="Pfam" id="PF13517">
    <property type="entry name" value="FG-GAP_3"/>
    <property type="match status" value="1"/>
</dbReference>
<dbReference type="HOGENOM" id="CLU_034452_0_0_7"/>
<dbReference type="InterPro" id="IPR028994">
    <property type="entry name" value="Integrin_alpha_N"/>
</dbReference>